<dbReference type="RefSeq" id="WP_105935340.1">
    <property type="nucleotide sequence ID" value="NZ_PVNP01000171.1"/>
</dbReference>
<feature type="transmembrane region" description="Helical" evidence="6">
    <location>
        <begin position="555"/>
        <end position="577"/>
    </location>
</feature>
<dbReference type="AlphaFoldDB" id="A0A2S9V8E1"/>
<dbReference type="GO" id="GO:0035673">
    <property type="term" value="F:oligopeptide transmembrane transporter activity"/>
    <property type="evidence" value="ECO:0007669"/>
    <property type="project" value="InterPro"/>
</dbReference>
<feature type="transmembrane region" description="Helical" evidence="6">
    <location>
        <begin position="76"/>
        <end position="98"/>
    </location>
</feature>
<feature type="transmembrane region" description="Helical" evidence="6">
    <location>
        <begin position="12"/>
        <end position="30"/>
    </location>
</feature>
<gene>
    <name evidence="7" type="ORF">C6Y40_15390</name>
</gene>
<dbReference type="InterPro" id="IPR045035">
    <property type="entry name" value="YSL-like"/>
</dbReference>
<keyword evidence="2" id="KW-0813">Transport</keyword>
<feature type="transmembrane region" description="Helical" evidence="6">
    <location>
        <begin position="214"/>
        <end position="241"/>
    </location>
</feature>
<feature type="transmembrane region" description="Helical" evidence="6">
    <location>
        <begin position="425"/>
        <end position="446"/>
    </location>
</feature>
<feature type="transmembrane region" description="Helical" evidence="6">
    <location>
        <begin position="269"/>
        <end position="291"/>
    </location>
</feature>
<evidence type="ECO:0000256" key="2">
    <source>
        <dbReference type="ARBA" id="ARBA00022448"/>
    </source>
</evidence>
<evidence type="ECO:0000256" key="6">
    <source>
        <dbReference type="SAM" id="Phobius"/>
    </source>
</evidence>
<dbReference type="PANTHER" id="PTHR31645">
    <property type="entry name" value="OLIGOPEPTIDE TRANSPORTER YGL114W-RELATED"/>
    <property type="match status" value="1"/>
</dbReference>
<dbReference type="GO" id="GO:0016020">
    <property type="term" value="C:membrane"/>
    <property type="evidence" value="ECO:0007669"/>
    <property type="project" value="UniProtKB-SubCell"/>
</dbReference>
<evidence type="ECO:0000256" key="4">
    <source>
        <dbReference type="ARBA" id="ARBA00022989"/>
    </source>
</evidence>
<accession>A0A2S9V8E1</accession>
<dbReference type="OrthoDB" id="9809340at2"/>
<dbReference type="Proteomes" id="UP000238949">
    <property type="component" value="Unassembled WGS sequence"/>
</dbReference>
<keyword evidence="8" id="KW-1185">Reference proteome</keyword>
<evidence type="ECO:0000313" key="7">
    <source>
        <dbReference type="EMBL" id="PRO72693.1"/>
    </source>
</evidence>
<comment type="caution">
    <text evidence="7">The sequence shown here is derived from an EMBL/GenBank/DDBJ whole genome shotgun (WGS) entry which is preliminary data.</text>
</comment>
<organism evidence="7 8">
    <name type="scientific">Alteromonas alba</name>
    <dbReference type="NCBI Taxonomy" id="2079529"/>
    <lineage>
        <taxon>Bacteria</taxon>
        <taxon>Pseudomonadati</taxon>
        <taxon>Pseudomonadota</taxon>
        <taxon>Gammaproteobacteria</taxon>
        <taxon>Alteromonadales</taxon>
        <taxon>Alteromonadaceae</taxon>
        <taxon>Alteromonas/Salinimonas group</taxon>
        <taxon>Alteromonas</taxon>
    </lineage>
</organism>
<comment type="subcellular location">
    <subcellularLocation>
        <location evidence="1">Membrane</location>
        <topology evidence="1">Multi-pass membrane protein</topology>
    </subcellularLocation>
</comment>
<dbReference type="EMBL" id="PVNP01000171">
    <property type="protein sequence ID" value="PRO72693.1"/>
    <property type="molecule type" value="Genomic_DNA"/>
</dbReference>
<proteinExistence type="predicted"/>
<reference evidence="8" key="1">
    <citation type="journal article" date="2020" name="Int. J. Syst. Evol. Microbiol.">
        <title>Alteromonas alba sp. nov., a marine bacterium isolated from the seawater of the West Pacific Ocean.</title>
        <authorList>
            <person name="Sun C."/>
            <person name="Wu Y.-H."/>
            <person name="Xamxidin M."/>
            <person name="Cheng H."/>
            <person name="Xu X.-W."/>
        </authorList>
    </citation>
    <scope>NUCLEOTIDE SEQUENCE [LARGE SCALE GENOMIC DNA]</scope>
    <source>
        <strain evidence="8">190</strain>
    </source>
</reference>
<dbReference type="Pfam" id="PF03169">
    <property type="entry name" value="OPT"/>
    <property type="match status" value="1"/>
</dbReference>
<keyword evidence="3 6" id="KW-0812">Transmembrane</keyword>
<feature type="transmembrane region" description="Helical" evidence="6">
    <location>
        <begin position="104"/>
        <end position="126"/>
    </location>
</feature>
<dbReference type="InterPro" id="IPR004813">
    <property type="entry name" value="OPT"/>
</dbReference>
<name>A0A2S9V8E1_9ALTE</name>
<keyword evidence="4 6" id="KW-1133">Transmembrane helix</keyword>
<evidence type="ECO:0000313" key="8">
    <source>
        <dbReference type="Proteomes" id="UP000238949"/>
    </source>
</evidence>
<feature type="transmembrane region" description="Helical" evidence="6">
    <location>
        <begin position="518"/>
        <end position="543"/>
    </location>
</feature>
<sequence>MTVKAPELTVRAIITGIILGILLTPSNIYSGLKIGWTFNMSITAALLSFGFWTLLNQLSMARPWGLLESNINQTAASSAASIISGGLVAPIPALALVSNIELPWYQLIIWVFTVSFFGIWVAYFLLTPFLIRSPLPLPAGAATAQVMTDIFSKGHEAILRVYALGLAAVSAGLIKVADTYWWAIPRWTVPGALSVGGAKVTFKNLTFFLDPSPLLIGFGAIIGLRIGVSLLLGAVLAWGVIGPEILQSGWVAMGDENPDSSWFATMVNWLLWPGVALMVTSSIASFALMLMNGRAVPHHNNSATDNAPVYQRDKLVYGGLLVACVLVVVVQMWLFNTSLYIALLAVPLAFILAVVAGRVVGETGIPPIGAIGQVSQLSVGMAAPGNITANLTTANVAGGTAGQCADLLNDFKAGRIINANPMSQVIAQCFGVLTGSIIGSLTYLALIPDPHNMLISERWPAPAVVTWKAVANTLQTGLGAIPEHAKVAMLVAIAIGIALAVAERYLPVKYTKWLPSSPAVGLAFVIPASVSLSMFLGAALGWLLSRCALSWSQRFLIAAASGLVAGESIAGVGSAILQLTGR</sequence>
<evidence type="ECO:0000256" key="1">
    <source>
        <dbReference type="ARBA" id="ARBA00004141"/>
    </source>
</evidence>
<evidence type="ECO:0000256" key="3">
    <source>
        <dbReference type="ARBA" id="ARBA00022692"/>
    </source>
</evidence>
<evidence type="ECO:0000256" key="5">
    <source>
        <dbReference type="ARBA" id="ARBA00023136"/>
    </source>
</evidence>
<feature type="transmembrane region" description="Helical" evidence="6">
    <location>
        <begin position="487"/>
        <end position="506"/>
    </location>
</feature>
<feature type="transmembrane region" description="Helical" evidence="6">
    <location>
        <begin position="315"/>
        <end position="334"/>
    </location>
</feature>
<feature type="transmembrane region" description="Helical" evidence="6">
    <location>
        <begin position="157"/>
        <end position="174"/>
    </location>
</feature>
<dbReference type="PANTHER" id="PTHR31645:SF0">
    <property type="entry name" value="OLIGOPEPTIDE TRANSPORTER YGL114W-RELATED"/>
    <property type="match status" value="1"/>
</dbReference>
<keyword evidence="5 6" id="KW-0472">Membrane</keyword>
<feature type="transmembrane region" description="Helical" evidence="6">
    <location>
        <begin position="36"/>
        <end position="55"/>
    </location>
</feature>
<feature type="transmembrane region" description="Helical" evidence="6">
    <location>
        <begin position="340"/>
        <end position="360"/>
    </location>
</feature>
<protein>
    <submittedName>
        <fullName evidence="7">Peptide transporter</fullName>
    </submittedName>
</protein>